<dbReference type="Proteomes" id="UP001497392">
    <property type="component" value="Unassembled WGS sequence"/>
</dbReference>
<reference evidence="1 2" key="1">
    <citation type="submission" date="2024-06" db="EMBL/GenBank/DDBJ databases">
        <authorList>
            <person name="Kraege A."/>
            <person name="Thomma B."/>
        </authorList>
    </citation>
    <scope>NUCLEOTIDE SEQUENCE [LARGE SCALE GENOMIC DNA]</scope>
</reference>
<name>A0ABP1FJU1_9CHLO</name>
<accession>A0ABP1FJU1</accession>
<dbReference type="EMBL" id="CAXHTA020000002">
    <property type="protein sequence ID" value="CAL5219464.1"/>
    <property type="molecule type" value="Genomic_DNA"/>
</dbReference>
<keyword evidence="2" id="KW-1185">Reference proteome</keyword>
<gene>
    <name evidence="1" type="primary">g1299</name>
    <name evidence="1" type="ORF">VP750_LOCUS1123</name>
</gene>
<sequence length="68" mass="7706">MQATNTLVIPGWSPFGRTAARSATQWVLLSFLVVQPLEKANIGQELLINSEHDETTSTAFWQTMMRRQ</sequence>
<evidence type="ECO:0000313" key="2">
    <source>
        <dbReference type="Proteomes" id="UP001497392"/>
    </source>
</evidence>
<evidence type="ECO:0000313" key="1">
    <source>
        <dbReference type="EMBL" id="CAL5219464.1"/>
    </source>
</evidence>
<comment type="caution">
    <text evidence="1">The sequence shown here is derived from an EMBL/GenBank/DDBJ whole genome shotgun (WGS) entry which is preliminary data.</text>
</comment>
<protein>
    <submittedName>
        <fullName evidence="1">G1299 protein</fullName>
    </submittedName>
</protein>
<organism evidence="1 2">
    <name type="scientific">Coccomyxa viridis</name>
    <dbReference type="NCBI Taxonomy" id="1274662"/>
    <lineage>
        <taxon>Eukaryota</taxon>
        <taxon>Viridiplantae</taxon>
        <taxon>Chlorophyta</taxon>
        <taxon>core chlorophytes</taxon>
        <taxon>Trebouxiophyceae</taxon>
        <taxon>Trebouxiophyceae incertae sedis</taxon>
        <taxon>Coccomyxaceae</taxon>
        <taxon>Coccomyxa</taxon>
    </lineage>
</organism>
<proteinExistence type="predicted"/>